<gene>
    <name evidence="2" type="ORF">PBAH0796_LOCUS2359</name>
</gene>
<feature type="compositionally biased region" description="Basic residues" evidence="1">
    <location>
        <begin position="1"/>
        <end position="10"/>
    </location>
</feature>
<protein>
    <submittedName>
        <fullName evidence="2">Uncharacterized protein</fullName>
    </submittedName>
</protein>
<name>A0A7R9ZX32_9DINO</name>
<feature type="region of interest" description="Disordered" evidence="1">
    <location>
        <begin position="1"/>
        <end position="171"/>
    </location>
</feature>
<evidence type="ECO:0000313" key="2">
    <source>
        <dbReference type="EMBL" id="CAD8346621.1"/>
    </source>
</evidence>
<organism evidence="2">
    <name type="scientific">Pyrodinium bahamense</name>
    <dbReference type="NCBI Taxonomy" id="73915"/>
    <lineage>
        <taxon>Eukaryota</taxon>
        <taxon>Sar</taxon>
        <taxon>Alveolata</taxon>
        <taxon>Dinophyceae</taxon>
        <taxon>Gonyaulacales</taxon>
        <taxon>Pyrocystaceae</taxon>
        <taxon>Pyrodinium</taxon>
    </lineage>
</organism>
<feature type="compositionally biased region" description="Basic residues" evidence="1">
    <location>
        <begin position="23"/>
        <end position="59"/>
    </location>
</feature>
<feature type="compositionally biased region" description="Basic residues" evidence="1">
    <location>
        <begin position="81"/>
        <end position="141"/>
    </location>
</feature>
<reference evidence="2" key="1">
    <citation type="submission" date="2021-01" db="EMBL/GenBank/DDBJ databases">
        <authorList>
            <person name="Corre E."/>
            <person name="Pelletier E."/>
            <person name="Niang G."/>
            <person name="Scheremetjew M."/>
            <person name="Finn R."/>
            <person name="Kale V."/>
            <person name="Holt S."/>
            <person name="Cochrane G."/>
            <person name="Meng A."/>
            <person name="Brown T."/>
            <person name="Cohen L."/>
        </authorList>
    </citation>
    <scope>NUCLEOTIDE SEQUENCE</scope>
    <source>
        <strain evidence="2">Pbaha01</strain>
    </source>
</reference>
<feature type="compositionally biased region" description="Basic and acidic residues" evidence="1">
    <location>
        <begin position="11"/>
        <end position="22"/>
    </location>
</feature>
<evidence type="ECO:0000256" key="1">
    <source>
        <dbReference type="SAM" id="MobiDB-lite"/>
    </source>
</evidence>
<feature type="compositionally biased region" description="Basic and acidic residues" evidence="1">
    <location>
        <begin position="68"/>
        <end position="80"/>
    </location>
</feature>
<dbReference type="EMBL" id="HBEG01003983">
    <property type="protein sequence ID" value="CAD8346621.1"/>
    <property type="molecule type" value="Transcribed_RNA"/>
</dbReference>
<accession>A0A7R9ZX32</accession>
<dbReference type="AlphaFoldDB" id="A0A7R9ZX32"/>
<sequence>MGGDKKKRSERSRSPRKEDEERKRRKSRSRSRKKSRSQRRSASQSKRKKVKDGSKKKSGSVKGSGSEKNGEAKKRGDSGKRSRSRKRSASGKKSGSKKRSASRKRSASKKKSRSRRRSGSRKRAKTRKSRSRSRRKSRSRSGSKSGHGGSTGRRRPRSSGFDQREPVPESLLSEVQMVVPVMGPPPKEPNPEVEAFLAMNPVEPHAANQLRGLPPHLQRVVLARGSLMSARDRSAVLTSRISDALTGRYESAGCPPLPSSGLGMPAPLPNIPGMSHPGIEALIARYNLDARCAAMLRMLPPDKQARAAELPVHEARNPSAFVMAQIQLLFGWRSGLAPTPTPPPALGLHPGMPPLG</sequence>
<proteinExistence type="predicted"/>